<keyword evidence="4" id="KW-1185">Reference proteome</keyword>
<feature type="transmembrane region" description="Helical" evidence="1">
    <location>
        <begin position="217"/>
        <end position="240"/>
    </location>
</feature>
<feature type="transmembrane region" description="Helical" evidence="1">
    <location>
        <begin position="311"/>
        <end position="335"/>
    </location>
</feature>
<sequence>MEKPILLHKGTQENTKTLESLLASQSVFQLGFLLALPILLEFSLDTGFCKALAEFIIMQLHLATVFFTFQLGTRIHYYGRTILRGAANRRSTALGFVACHVKFAQNYRMYSRSHFVKSLELLLLLVAYQAYGSSYHSSSLYRFLSFSIWFLVVSWLYAPFIFNPLCFEWQKIVDDWTDWRMWMGNREECGMSGDQSWEVWWKTEQEHIGKTSIHASLLDLILSFRFLIYQFGIVNYLNIARTSRSTLVYVLSWMNMLSFLAVLKVDSIGKQRFGTNQKLLFRFLKAIIFLGSVLMMSILFIVANLTISDVFISILGFIPTGWCIILIGQACSPFLKKTMLWDTIVELARAYDSMIGLIVFSPIITLAWFPYVSEWQTHLLFDPALFRGLSISMILERQKRHIGDFD</sequence>
<comment type="caution">
    <text evidence="3">The sequence shown here is derived from an EMBL/GenBank/DDBJ whole genome shotgun (WGS) entry which is preliminary data.</text>
</comment>
<dbReference type="GO" id="GO:0003843">
    <property type="term" value="F:1,3-beta-D-glucan synthase activity"/>
    <property type="evidence" value="ECO:0007669"/>
    <property type="project" value="InterPro"/>
</dbReference>
<dbReference type="InterPro" id="IPR003440">
    <property type="entry name" value="Glyco_trans_48_dom"/>
</dbReference>
<evidence type="ECO:0000256" key="1">
    <source>
        <dbReference type="SAM" id="Phobius"/>
    </source>
</evidence>
<feature type="transmembrane region" description="Helical" evidence="1">
    <location>
        <begin position="283"/>
        <end position="305"/>
    </location>
</feature>
<dbReference type="Gramene" id="TVU50497">
    <property type="protein sequence ID" value="TVU50497"/>
    <property type="gene ID" value="EJB05_01869"/>
</dbReference>
<keyword evidence="1" id="KW-1133">Transmembrane helix</keyword>
<organism evidence="3 4">
    <name type="scientific">Eragrostis curvula</name>
    <name type="common">weeping love grass</name>
    <dbReference type="NCBI Taxonomy" id="38414"/>
    <lineage>
        <taxon>Eukaryota</taxon>
        <taxon>Viridiplantae</taxon>
        <taxon>Streptophyta</taxon>
        <taxon>Embryophyta</taxon>
        <taxon>Tracheophyta</taxon>
        <taxon>Spermatophyta</taxon>
        <taxon>Magnoliopsida</taxon>
        <taxon>Liliopsida</taxon>
        <taxon>Poales</taxon>
        <taxon>Poaceae</taxon>
        <taxon>PACMAD clade</taxon>
        <taxon>Chloridoideae</taxon>
        <taxon>Eragrostideae</taxon>
        <taxon>Eragrostidinae</taxon>
        <taxon>Eragrostis</taxon>
    </lineage>
</organism>
<keyword evidence="1" id="KW-0812">Transmembrane</keyword>
<feature type="transmembrane region" description="Helical" evidence="1">
    <location>
        <begin position="21"/>
        <end position="40"/>
    </location>
</feature>
<dbReference type="PANTHER" id="PTHR12741">
    <property type="entry name" value="LYST-INTERACTING PROTEIN LIP5 DOPAMINE RESPONSIVE PROTEIN DRG-1"/>
    <property type="match status" value="1"/>
</dbReference>
<feature type="transmembrane region" description="Helical" evidence="1">
    <location>
        <begin position="347"/>
        <end position="369"/>
    </location>
</feature>
<accession>A0A5J9WRD9</accession>
<dbReference type="GO" id="GO:0006075">
    <property type="term" value="P:(1-&gt;3)-beta-D-glucan biosynthetic process"/>
    <property type="evidence" value="ECO:0007669"/>
    <property type="project" value="InterPro"/>
</dbReference>
<dbReference type="OrthoDB" id="644463at2759"/>
<dbReference type="EMBL" id="RWGY01000002">
    <property type="protein sequence ID" value="TVU50497.1"/>
    <property type="molecule type" value="Genomic_DNA"/>
</dbReference>
<dbReference type="AlphaFoldDB" id="A0A5J9WRD9"/>
<evidence type="ECO:0000313" key="3">
    <source>
        <dbReference type="EMBL" id="TVU50497.1"/>
    </source>
</evidence>
<name>A0A5J9WRD9_9POAL</name>
<dbReference type="Proteomes" id="UP000324897">
    <property type="component" value="Chromosome 6"/>
</dbReference>
<evidence type="ECO:0000313" key="4">
    <source>
        <dbReference type="Proteomes" id="UP000324897"/>
    </source>
</evidence>
<dbReference type="PANTHER" id="PTHR12741:SF16">
    <property type="entry name" value="CALLOSE SYNTHASE 7"/>
    <property type="match status" value="1"/>
</dbReference>
<proteinExistence type="predicted"/>
<feature type="transmembrane region" description="Helical" evidence="1">
    <location>
        <begin position="52"/>
        <end position="72"/>
    </location>
</feature>
<feature type="transmembrane region" description="Helical" evidence="1">
    <location>
        <begin position="143"/>
        <end position="162"/>
    </location>
</feature>
<dbReference type="GO" id="GO:0000148">
    <property type="term" value="C:1,3-beta-D-glucan synthase complex"/>
    <property type="evidence" value="ECO:0007669"/>
    <property type="project" value="InterPro"/>
</dbReference>
<gene>
    <name evidence="3" type="ORF">EJB05_01869</name>
</gene>
<feature type="non-terminal residue" evidence="3">
    <location>
        <position position="1"/>
    </location>
</feature>
<feature type="domain" description="Glycosyl transferase 48" evidence="2">
    <location>
        <begin position="12"/>
        <end position="220"/>
    </location>
</feature>
<evidence type="ECO:0000259" key="2">
    <source>
        <dbReference type="Pfam" id="PF02364"/>
    </source>
</evidence>
<protein>
    <recommendedName>
        <fullName evidence="2">Glycosyl transferase 48 domain-containing protein</fullName>
    </recommendedName>
</protein>
<dbReference type="Pfam" id="PF02364">
    <property type="entry name" value="Glucan_synthase"/>
    <property type="match status" value="1"/>
</dbReference>
<feature type="transmembrane region" description="Helical" evidence="1">
    <location>
        <begin position="246"/>
        <end position="263"/>
    </location>
</feature>
<reference evidence="3 4" key="1">
    <citation type="journal article" date="2019" name="Sci. Rep.">
        <title>A high-quality genome of Eragrostis curvula grass provides insights into Poaceae evolution and supports new strategies to enhance forage quality.</title>
        <authorList>
            <person name="Carballo J."/>
            <person name="Santos B.A.C.M."/>
            <person name="Zappacosta D."/>
            <person name="Garbus I."/>
            <person name="Selva J.P."/>
            <person name="Gallo C.A."/>
            <person name="Diaz A."/>
            <person name="Albertini E."/>
            <person name="Caccamo M."/>
            <person name="Echenique V."/>
        </authorList>
    </citation>
    <scope>NUCLEOTIDE SEQUENCE [LARGE SCALE GENOMIC DNA]</scope>
    <source>
        <strain evidence="4">cv. Victoria</strain>
        <tissue evidence="3">Leaf</tissue>
    </source>
</reference>
<dbReference type="GO" id="GO:0005886">
    <property type="term" value="C:plasma membrane"/>
    <property type="evidence" value="ECO:0007669"/>
    <property type="project" value="TreeGrafter"/>
</dbReference>
<keyword evidence="1" id="KW-0472">Membrane</keyword>